<protein>
    <submittedName>
        <fullName evidence="1">Uncharacterized protein</fullName>
    </submittedName>
</protein>
<name>A0A8S1EL38_9PELO</name>
<dbReference type="EMBL" id="CADEPM010000001">
    <property type="protein sequence ID" value="CAB3398497.1"/>
    <property type="molecule type" value="Genomic_DNA"/>
</dbReference>
<gene>
    <name evidence="1" type="ORF">CBOVIS_LOCUS1767</name>
</gene>
<proteinExistence type="predicted"/>
<sequence>MGRDITVPAPSIMAQDSDHIQDSEVTEDTAMADTVAMEDMADTAAHFIFNQFVFMSLAFSMPLPQKAILQNIAPGHKSSTSEKIYLAIQQILATVPYEEVEEEIGTMNERIREVIMKKLENGLF</sequence>
<keyword evidence="2" id="KW-1185">Reference proteome</keyword>
<dbReference type="Proteomes" id="UP000494206">
    <property type="component" value="Unassembled WGS sequence"/>
</dbReference>
<accession>A0A8S1EL38</accession>
<evidence type="ECO:0000313" key="1">
    <source>
        <dbReference type="EMBL" id="CAB3398497.1"/>
    </source>
</evidence>
<organism evidence="1 2">
    <name type="scientific">Caenorhabditis bovis</name>
    <dbReference type="NCBI Taxonomy" id="2654633"/>
    <lineage>
        <taxon>Eukaryota</taxon>
        <taxon>Metazoa</taxon>
        <taxon>Ecdysozoa</taxon>
        <taxon>Nematoda</taxon>
        <taxon>Chromadorea</taxon>
        <taxon>Rhabditida</taxon>
        <taxon>Rhabditina</taxon>
        <taxon>Rhabditomorpha</taxon>
        <taxon>Rhabditoidea</taxon>
        <taxon>Rhabditidae</taxon>
        <taxon>Peloderinae</taxon>
        <taxon>Caenorhabditis</taxon>
    </lineage>
</organism>
<evidence type="ECO:0000313" key="2">
    <source>
        <dbReference type="Proteomes" id="UP000494206"/>
    </source>
</evidence>
<comment type="caution">
    <text evidence="1">The sequence shown here is derived from an EMBL/GenBank/DDBJ whole genome shotgun (WGS) entry which is preliminary data.</text>
</comment>
<reference evidence="1 2" key="1">
    <citation type="submission" date="2020-04" db="EMBL/GenBank/DDBJ databases">
        <authorList>
            <person name="Laetsch R D."/>
            <person name="Stevens L."/>
            <person name="Kumar S."/>
            <person name="Blaxter L. M."/>
        </authorList>
    </citation>
    <scope>NUCLEOTIDE SEQUENCE [LARGE SCALE GENOMIC DNA]</scope>
</reference>
<dbReference type="AlphaFoldDB" id="A0A8S1EL38"/>